<evidence type="ECO:0000256" key="1">
    <source>
        <dbReference type="SAM" id="Phobius"/>
    </source>
</evidence>
<accession>A0A7U7GD22</accession>
<comment type="caution">
    <text evidence="2">The sequence shown here is derived from an EMBL/GenBank/DDBJ whole genome shotgun (WGS) entry which is preliminary data.</text>
</comment>
<gene>
    <name evidence="2" type="ORF">BN874_360047</name>
</gene>
<protein>
    <submittedName>
        <fullName evidence="2">Uncharacterized protein</fullName>
    </submittedName>
</protein>
<organism evidence="2 3">
    <name type="scientific">Candidatus Contendobacter odensis Run_B_J11</name>
    <dbReference type="NCBI Taxonomy" id="1400861"/>
    <lineage>
        <taxon>Bacteria</taxon>
        <taxon>Pseudomonadati</taxon>
        <taxon>Pseudomonadota</taxon>
        <taxon>Gammaproteobacteria</taxon>
        <taxon>Candidatus Competibacteraceae</taxon>
        <taxon>Candidatus Contendibacter</taxon>
    </lineage>
</organism>
<keyword evidence="3" id="KW-1185">Reference proteome</keyword>
<evidence type="ECO:0000313" key="3">
    <source>
        <dbReference type="Proteomes" id="UP000019184"/>
    </source>
</evidence>
<dbReference type="EMBL" id="CBTK010000250">
    <property type="protein sequence ID" value="CDH46164.1"/>
    <property type="molecule type" value="Genomic_DNA"/>
</dbReference>
<dbReference type="Proteomes" id="UP000019184">
    <property type="component" value="Unassembled WGS sequence"/>
</dbReference>
<name>A0A7U7GD22_9GAMM</name>
<keyword evidence="1" id="KW-0812">Transmembrane</keyword>
<keyword evidence="1" id="KW-1133">Transmembrane helix</keyword>
<sequence length="63" mass="6866">MPLIQLIIVLVVFGVVLWAINNYIPMDATIKKILNVVVIIVVILFVLSAFGVLGSFSGMHVGR</sequence>
<keyword evidence="1" id="KW-0472">Membrane</keyword>
<evidence type="ECO:0000313" key="2">
    <source>
        <dbReference type="EMBL" id="CDH46164.1"/>
    </source>
</evidence>
<dbReference type="NCBIfam" id="NF041949">
    <property type="entry name" value="THIVI_2564_fam"/>
    <property type="match status" value="1"/>
</dbReference>
<proteinExistence type="predicted"/>
<dbReference type="RefSeq" id="WP_034434653.1">
    <property type="nucleotide sequence ID" value="NZ_CBTK010000250.1"/>
</dbReference>
<dbReference type="InterPro" id="IPR049641">
    <property type="entry name" value="THIVI_2564-like"/>
</dbReference>
<reference evidence="2 3" key="1">
    <citation type="journal article" date="2014" name="ISME J.">
        <title>Candidatus Competibacter-lineage genomes retrieved from metagenomes reveal functional metabolic diversity.</title>
        <authorList>
            <person name="McIlroy S.J."/>
            <person name="Albertsen M."/>
            <person name="Andresen E.K."/>
            <person name="Saunders A.M."/>
            <person name="Kristiansen R."/>
            <person name="Stokholm-Bjerregaard M."/>
            <person name="Nielsen K.L."/>
            <person name="Nielsen P.H."/>
        </authorList>
    </citation>
    <scope>NUCLEOTIDE SEQUENCE [LARGE SCALE GENOMIC DNA]</scope>
    <source>
        <strain evidence="2 3">Run_B_J11</strain>
    </source>
</reference>
<feature type="transmembrane region" description="Helical" evidence="1">
    <location>
        <begin position="36"/>
        <end position="56"/>
    </location>
</feature>
<dbReference type="AlphaFoldDB" id="A0A7U7GD22"/>
<feature type="transmembrane region" description="Helical" evidence="1">
    <location>
        <begin position="6"/>
        <end position="24"/>
    </location>
</feature>